<feature type="transmembrane region" description="Helical" evidence="2">
    <location>
        <begin position="236"/>
        <end position="255"/>
    </location>
</feature>
<keyword evidence="2" id="KW-0812">Transmembrane</keyword>
<dbReference type="PANTHER" id="PTHR36840:SF1">
    <property type="entry name" value="BLL5714 PROTEIN"/>
    <property type="match status" value="1"/>
</dbReference>
<reference evidence="3 4" key="1">
    <citation type="journal article" date="2018" name="Int. J. Syst. Evol. Microbiol.">
        <title>Micromonospora globbae sp. nov., an endophytic actinomycete isolated from roots of Globba winitii C. H. Wright.</title>
        <authorList>
            <person name="Kuncharoen N."/>
            <person name="Pittayakhajonwut P."/>
            <person name="Tanasupawat S."/>
        </authorList>
    </citation>
    <scope>NUCLEOTIDE SEQUENCE [LARGE SCALE GENOMIC DNA]</scope>
    <source>
        <strain evidence="3 4">WPS1-2</strain>
    </source>
</reference>
<feature type="compositionally biased region" description="Basic residues" evidence="1">
    <location>
        <begin position="1"/>
        <end position="29"/>
    </location>
</feature>
<evidence type="ECO:0000256" key="1">
    <source>
        <dbReference type="SAM" id="MobiDB-lite"/>
    </source>
</evidence>
<sequence>MAHGRRPARAARPARGRPRGVRPGRRRVAPRPAGGREARAPPRRRPAHRHGPPPRRLPGRRPRRDRARRAARLNGAVHANRPAVPAGAHEDGRVRIFRGRYETTAERHRTTSFEIFFDLVFVFALTRIVEFMEDEPSAVTLTRGLLLFLLLWFSWSSYAWLGNQVRADVGLVRTGTLAAMAAMFVAALAIPGAWRGSGPVPTALVLAASYMAVRTLHLALFLAVSRDRQLTRTLRLTAIPVVLGWIPLVTGALVGGATQTVLWTVAFAVDVGGARIASGFSPWPLRSVSHFTERHRLVLIIAVGESLISIGIGAGAELRGWLVLLAALLGFAAAASLWRLYFDRFASVIERSLEGASAARRATIASDAYSLAHFPMVAGIMYVAFGIEQVLATLIHEPDAHQRPLGLPGTVALYAGGALYLVGRALCLRLATMHATLAPLAGAAVLLLLIAPARLLPAVVALALLVLALVAQLAVEWRWPRPAAPLPANQPAG</sequence>
<evidence type="ECO:0000313" key="4">
    <source>
        <dbReference type="Proteomes" id="UP000285744"/>
    </source>
</evidence>
<feature type="transmembrane region" description="Helical" evidence="2">
    <location>
        <begin position="362"/>
        <end position="385"/>
    </location>
</feature>
<evidence type="ECO:0000313" key="3">
    <source>
        <dbReference type="EMBL" id="RKF25801.1"/>
    </source>
</evidence>
<dbReference type="Proteomes" id="UP000285744">
    <property type="component" value="Unassembled WGS sequence"/>
</dbReference>
<feature type="transmembrane region" description="Helical" evidence="2">
    <location>
        <begin position="115"/>
        <end position="132"/>
    </location>
</feature>
<dbReference type="PANTHER" id="PTHR36840">
    <property type="entry name" value="BLL5714 PROTEIN"/>
    <property type="match status" value="1"/>
</dbReference>
<evidence type="ECO:0000256" key="2">
    <source>
        <dbReference type="SAM" id="Phobius"/>
    </source>
</evidence>
<feature type="transmembrane region" description="Helical" evidence="2">
    <location>
        <begin position="456"/>
        <end position="475"/>
    </location>
</feature>
<name>A0A420EYK5_9ACTN</name>
<accession>A0A420EYK5</accession>
<keyword evidence="2" id="KW-0472">Membrane</keyword>
<gene>
    <name evidence="3" type="ORF">D7I43_18615</name>
</gene>
<feature type="region of interest" description="Disordered" evidence="1">
    <location>
        <begin position="1"/>
        <end position="85"/>
    </location>
</feature>
<comment type="caution">
    <text evidence="3">The sequence shown here is derived from an EMBL/GenBank/DDBJ whole genome shotgun (WGS) entry which is preliminary data.</text>
</comment>
<dbReference type="InterPro" id="IPR010640">
    <property type="entry name" value="Low_temperature_requirement_A"/>
</dbReference>
<feature type="transmembrane region" description="Helical" evidence="2">
    <location>
        <begin position="430"/>
        <end position="450"/>
    </location>
</feature>
<proteinExistence type="predicted"/>
<feature type="transmembrane region" description="Helical" evidence="2">
    <location>
        <begin position="261"/>
        <end position="285"/>
    </location>
</feature>
<dbReference type="AlphaFoldDB" id="A0A420EYK5"/>
<dbReference type="EMBL" id="RAQQ01000013">
    <property type="protein sequence ID" value="RKF25801.1"/>
    <property type="molecule type" value="Genomic_DNA"/>
</dbReference>
<feature type="transmembrane region" description="Helical" evidence="2">
    <location>
        <begin position="174"/>
        <end position="194"/>
    </location>
</feature>
<protein>
    <submittedName>
        <fullName evidence="3">Low temperature requirement protein A</fullName>
    </submittedName>
</protein>
<organism evidence="3 4">
    <name type="scientific">Micromonospora globbae</name>
    <dbReference type="NCBI Taxonomy" id="1894969"/>
    <lineage>
        <taxon>Bacteria</taxon>
        <taxon>Bacillati</taxon>
        <taxon>Actinomycetota</taxon>
        <taxon>Actinomycetes</taxon>
        <taxon>Micromonosporales</taxon>
        <taxon>Micromonosporaceae</taxon>
        <taxon>Micromonospora</taxon>
    </lineage>
</organism>
<feature type="compositionally biased region" description="Basic residues" evidence="1">
    <location>
        <begin position="41"/>
        <end position="71"/>
    </location>
</feature>
<feature type="transmembrane region" description="Helical" evidence="2">
    <location>
        <begin position="405"/>
        <end position="423"/>
    </location>
</feature>
<keyword evidence="2" id="KW-1133">Transmembrane helix</keyword>
<dbReference type="Pfam" id="PF06772">
    <property type="entry name" value="LtrA"/>
    <property type="match status" value="1"/>
</dbReference>
<feature type="transmembrane region" description="Helical" evidence="2">
    <location>
        <begin position="144"/>
        <end position="162"/>
    </location>
</feature>
<feature type="transmembrane region" description="Helical" evidence="2">
    <location>
        <begin position="297"/>
        <end position="315"/>
    </location>
</feature>
<feature type="transmembrane region" description="Helical" evidence="2">
    <location>
        <begin position="200"/>
        <end position="224"/>
    </location>
</feature>
<feature type="transmembrane region" description="Helical" evidence="2">
    <location>
        <begin position="321"/>
        <end position="341"/>
    </location>
</feature>